<keyword evidence="3" id="KW-1003">Cell membrane</keyword>
<dbReference type="InterPro" id="IPR009830">
    <property type="entry name" value="LppX/LprAFG"/>
</dbReference>
<comment type="subcellular location">
    <subcellularLocation>
        <location evidence="1">Cell envelope</location>
    </subcellularLocation>
</comment>
<evidence type="ECO:0000256" key="5">
    <source>
        <dbReference type="SAM" id="SignalP"/>
    </source>
</evidence>
<protein>
    <submittedName>
        <fullName evidence="6">LppX_LprAFG lipoprotein</fullName>
    </submittedName>
</protein>
<feature type="signal peptide" evidence="5">
    <location>
        <begin position="1"/>
        <end position="20"/>
    </location>
</feature>
<evidence type="ECO:0000313" key="7">
    <source>
        <dbReference type="Proteomes" id="UP000800981"/>
    </source>
</evidence>
<evidence type="ECO:0000313" key="6">
    <source>
        <dbReference type="EMBL" id="NHC14831.1"/>
    </source>
</evidence>
<proteinExistence type="inferred from homology"/>
<comment type="similarity">
    <text evidence="2">Belongs to the LppX/LprAFG lipoprotein family.</text>
</comment>
<dbReference type="Pfam" id="PF07161">
    <property type="entry name" value="LppX_LprAFG"/>
    <property type="match status" value="1"/>
</dbReference>
<reference evidence="6 7" key="1">
    <citation type="submission" date="2020-03" db="EMBL/GenBank/DDBJ databases">
        <title>Two novel Motilibacter sp.</title>
        <authorList>
            <person name="Liu S."/>
        </authorList>
    </citation>
    <scope>NUCLEOTIDE SEQUENCE [LARGE SCALE GENOMIC DNA]</scope>
    <source>
        <strain evidence="6 7">E257</strain>
    </source>
</reference>
<evidence type="ECO:0000256" key="3">
    <source>
        <dbReference type="ARBA" id="ARBA00022475"/>
    </source>
</evidence>
<accession>A0ABX0GV80</accession>
<keyword evidence="5" id="KW-0732">Signal</keyword>
<keyword evidence="7" id="KW-1185">Reference proteome</keyword>
<evidence type="ECO:0000256" key="1">
    <source>
        <dbReference type="ARBA" id="ARBA00004196"/>
    </source>
</evidence>
<organism evidence="6 7">
    <name type="scientific">Motilibacter deserti</name>
    <dbReference type="NCBI Taxonomy" id="2714956"/>
    <lineage>
        <taxon>Bacteria</taxon>
        <taxon>Bacillati</taxon>
        <taxon>Actinomycetota</taxon>
        <taxon>Actinomycetes</taxon>
        <taxon>Motilibacterales</taxon>
        <taxon>Motilibacteraceae</taxon>
        <taxon>Motilibacter</taxon>
    </lineage>
</organism>
<feature type="compositionally biased region" description="Low complexity" evidence="4">
    <location>
        <begin position="291"/>
        <end position="301"/>
    </location>
</feature>
<feature type="chain" id="PRO_5046796153" evidence="5">
    <location>
        <begin position="21"/>
        <end position="301"/>
    </location>
</feature>
<dbReference type="Proteomes" id="UP000800981">
    <property type="component" value="Unassembled WGS sequence"/>
</dbReference>
<sequence length="301" mass="29268">MHRAIPATALAAVLALGAAACGSDSDESSAPAAAASAAASPSASGSAADFAQVLQASQAATMAAGTARVELTAGVGMAGQAQDVSATGAFDFAAEKGQLTVKTGIGGQSVSVKTVVAKDVIYVQNPASPGQWIKQEVPQGIGGLASGNPAAALGTLSAATDDVQLVGKEAVRGGDQADHYTGTIDASELAKDLPQAQQDQLSALGQDWPFEAWIDDEGKLRKLTLSAGGAGTAGGASSAPKPAPTDDTAGMSLTVTVELYDFGTPVTVQTPAPGSVREAPGLGSGLGGDSAEPAPAATAGA</sequence>
<gene>
    <name evidence="6" type="ORF">G9H71_13670</name>
</gene>
<evidence type="ECO:0000256" key="2">
    <source>
        <dbReference type="ARBA" id="ARBA00009194"/>
    </source>
</evidence>
<dbReference type="EMBL" id="JAANNP010000011">
    <property type="protein sequence ID" value="NHC14831.1"/>
    <property type="molecule type" value="Genomic_DNA"/>
</dbReference>
<dbReference type="SUPFAM" id="SSF89392">
    <property type="entry name" value="Prokaryotic lipoproteins and lipoprotein localization factors"/>
    <property type="match status" value="1"/>
</dbReference>
<comment type="caution">
    <text evidence="6">The sequence shown here is derived from an EMBL/GenBank/DDBJ whole genome shotgun (WGS) entry which is preliminary data.</text>
</comment>
<evidence type="ECO:0000256" key="4">
    <source>
        <dbReference type="SAM" id="MobiDB-lite"/>
    </source>
</evidence>
<name>A0ABX0GV80_9ACTN</name>
<keyword evidence="6" id="KW-0449">Lipoprotein</keyword>
<dbReference type="RefSeq" id="WP_166282749.1">
    <property type="nucleotide sequence ID" value="NZ_JAANNP010000011.1"/>
</dbReference>
<feature type="region of interest" description="Disordered" evidence="4">
    <location>
        <begin position="265"/>
        <end position="301"/>
    </location>
</feature>
<dbReference type="InterPro" id="IPR029046">
    <property type="entry name" value="LolA/LolB/LppX"/>
</dbReference>
<keyword evidence="3" id="KW-0472">Membrane</keyword>
<dbReference type="Gene3D" id="2.50.20.20">
    <property type="match status" value="1"/>
</dbReference>
<dbReference type="PROSITE" id="PS51257">
    <property type="entry name" value="PROKAR_LIPOPROTEIN"/>
    <property type="match status" value="1"/>
</dbReference>
<feature type="region of interest" description="Disordered" evidence="4">
    <location>
        <begin position="229"/>
        <end position="249"/>
    </location>
</feature>